<organism evidence="14 15">
    <name type="scientific">Candidatus Alectryocaccomicrobium excrementavium</name>
    <dbReference type="NCBI Taxonomy" id="2840668"/>
    <lineage>
        <taxon>Bacteria</taxon>
        <taxon>Bacillati</taxon>
        <taxon>Bacillota</taxon>
        <taxon>Clostridia</taxon>
        <taxon>Candidatus Alectryocaccomicrobium</taxon>
    </lineage>
</organism>
<dbReference type="SUPFAM" id="SSF55874">
    <property type="entry name" value="ATPase domain of HSP90 chaperone/DNA topoisomerase II/histidine kinase"/>
    <property type="match status" value="1"/>
</dbReference>
<keyword evidence="3" id="KW-0597">Phosphoprotein</keyword>
<dbReference type="PROSITE" id="PS50885">
    <property type="entry name" value="HAMP"/>
    <property type="match status" value="1"/>
</dbReference>
<dbReference type="Gene3D" id="6.10.340.10">
    <property type="match status" value="1"/>
</dbReference>
<evidence type="ECO:0000256" key="6">
    <source>
        <dbReference type="ARBA" id="ARBA00022741"/>
    </source>
</evidence>
<dbReference type="GO" id="GO:0000155">
    <property type="term" value="F:phosphorelay sensor kinase activity"/>
    <property type="evidence" value="ECO:0007669"/>
    <property type="project" value="InterPro"/>
</dbReference>
<keyword evidence="9 12" id="KW-1133">Transmembrane helix</keyword>
<keyword evidence="11 12" id="KW-0472">Membrane</keyword>
<accession>A0A9D1G124</accession>
<dbReference type="InterPro" id="IPR050640">
    <property type="entry name" value="Bact_2-comp_sensor_kinase"/>
</dbReference>
<dbReference type="EMBL" id="DVJN01000195">
    <property type="protein sequence ID" value="HIS93363.1"/>
    <property type="molecule type" value="Genomic_DNA"/>
</dbReference>
<keyword evidence="4" id="KW-0808">Transferase</keyword>
<keyword evidence="7 14" id="KW-0418">Kinase</keyword>
<evidence type="ECO:0000256" key="4">
    <source>
        <dbReference type="ARBA" id="ARBA00022679"/>
    </source>
</evidence>
<dbReference type="Pfam" id="PF06580">
    <property type="entry name" value="His_kinase"/>
    <property type="match status" value="1"/>
</dbReference>
<comment type="caution">
    <text evidence="14">The sequence shown here is derived from an EMBL/GenBank/DDBJ whole genome shotgun (WGS) entry which is preliminary data.</text>
</comment>
<keyword evidence="5 12" id="KW-0812">Transmembrane</keyword>
<evidence type="ECO:0000256" key="5">
    <source>
        <dbReference type="ARBA" id="ARBA00022692"/>
    </source>
</evidence>
<evidence type="ECO:0000256" key="3">
    <source>
        <dbReference type="ARBA" id="ARBA00022553"/>
    </source>
</evidence>
<reference evidence="14" key="2">
    <citation type="journal article" date="2021" name="PeerJ">
        <title>Extensive microbial diversity within the chicken gut microbiome revealed by metagenomics and culture.</title>
        <authorList>
            <person name="Gilroy R."/>
            <person name="Ravi A."/>
            <person name="Getino M."/>
            <person name="Pursley I."/>
            <person name="Horton D.L."/>
            <person name="Alikhan N.F."/>
            <person name="Baker D."/>
            <person name="Gharbi K."/>
            <person name="Hall N."/>
            <person name="Watson M."/>
            <person name="Adriaenssens E.M."/>
            <person name="Foster-Nyarko E."/>
            <person name="Jarju S."/>
            <person name="Secka A."/>
            <person name="Antonio M."/>
            <person name="Oren A."/>
            <person name="Chaudhuri R.R."/>
            <person name="La Ragione R."/>
            <person name="Hildebrand F."/>
            <person name="Pallen M.J."/>
        </authorList>
    </citation>
    <scope>NUCLEOTIDE SEQUENCE</scope>
    <source>
        <strain evidence="14">13766</strain>
    </source>
</reference>
<reference evidence="14" key="1">
    <citation type="submission" date="2020-10" db="EMBL/GenBank/DDBJ databases">
        <authorList>
            <person name="Gilroy R."/>
        </authorList>
    </citation>
    <scope>NUCLEOTIDE SEQUENCE</scope>
    <source>
        <strain evidence="14">13766</strain>
    </source>
</reference>
<feature type="transmembrane region" description="Helical" evidence="12">
    <location>
        <begin position="12"/>
        <end position="34"/>
    </location>
</feature>
<evidence type="ECO:0000256" key="9">
    <source>
        <dbReference type="ARBA" id="ARBA00022989"/>
    </source>
</evidence>
<dbReference type="GO" id="GO:0005886">
    <property type="term" value="C:plasma membrane"/>
    <property type="evidence" value="ECO:0007669"/>
    <property type="project" value="UniProtKB-SubCell"/>
</dbReference>
<name>A0A9D1G124_9FIRM</name>
<sequence>MKKHSYSIYRHIVVIVLIPFIILTLLLLGTYEVYRASMFGRSQEEFALQMEQYRLRLEERLNNIRNTAREVGYSEAVQKYFVQMNNAQRADNYIFLRNLFNTFIDATPGVRAIYVVDESGAFLDSGNNLLHYFQRAGVEYDLDGQTEGFFTDILPEGINASPRYCLYCAPVGVITPISLGQKERFLTCALLVDVTELLAEIAPGEPPVCELLFWQERILASSRALNAGAKSALVAAATAVGGTAPWQIEVAGEPYFFQTAAFSTENGLVYAFSMPVNHFMEGTDRLKSFVLVGVGGCVAVVAVLMLLLRRSISRPIAQIAQDMAHITTKQISIGDTNVVELQNLASGVNHMLSRLTESQRQEMENMEKIHQLEMYKMQAEMLALRSQINPHFLFNTLGCVIGMAMHYRVEPLEQIVTALSDSLHYALRAPDEVTLREEIDHLQDYMRILEIRMPDKYRLVVHAAPETLEKRVLSLLLQPLAENAVQHGFQGYEKRAGRTIYLASWMDKADGGLRLRLADNGRGIEADHLAGILEQMNGGEFPAQKRHIALINIARRLRIAYGDQCHMGIRSKPGYYTCVELQFPAEGRFLR</sequence>
<evidence type="ECO:0000256" key="2">
    <source>
        <dbReference type="ARBA" id="ARBA00022475"/>
    </source>
</evidence>
<proteinExistence type="predicted"/>
<evidence type="ECO:0000256" key="12">
    <source>
        <dbReference type="SAM" id="Phobius"/>
    </source>
</evidence>
<keyword evidence="10" id="KW-0902">Two-component regulatory system</keyword>
<dbReference type="InterPro" id="IPR010559">
    <property type="entry name" value="Sig_transdc_His_kin_internal"/>
</dbReference>
<feature type="transmembrane region" description="Helical" evidence="12">
    <location>
        <begin position="289"/>
        <end position="308"/>
    </location>
</feature>
<dbReference type="InterPro" id="IPR003660">
    <property type="entry name" value="HAMP_dom"/>
</dbReference>
<keyword evidence="8" id="KW-0067">ATP-binding</keyword>
<dbReference type="Gene3D" id="3.30.565.10">
    <property type="entry name" value="Histidine kinase-like ATPase, C-terminal domain"/>
    <property type="match status" value="1"/>
</dbReference>
<keyword evidence="2" id="KW-1003">Cell membrane</keyword>
<evidence type="ECO:0000256" key="8">
    <source>
        <dbReference type="ARBA" id="ARBA00022840"/>
    </source>
</evidence>
<comment type="subcellular location">
    <subcellularLocation>
        <location evidence="1">Cell membrane</location>
        <topology evidence="1">Multi-pass membrane protein</topology>
    </subcellularLocation>
</comment>
<evidence type="ECO:0000259" key="13">
    <source>
        <dbReference type="PROSITE" id="PS50885"/>
    </source>
</evidence>
<keyword evidence="6" id="KW-0547">Nucleotide-binding</keyword>
<evidence type="ECO:0000256" key="7">
    <source>
        <dbReference type="ARBA" id="ARBA00022777"/>
    </source>
</evidence>
<gene>
    <name evidence="14" type="ORF">IAA84_10140</name>
</gene>
<dbReference type="GO" id="GO:0005524">
    <property type="term" value="F:ATP binding"/>
    <property type="evidence" value="ECO:0007669"/>
    <property type="project" value="UniProtKB-KW"/>
</dbReference>
<dbReference type="PANTHER" id="PTHR34220">
    <property type="entry name" value="SENSOR HISTIDINE KINASE YPDA"/>
    <property type="match status" value="1"/>
</dbReference>
<dbReference type="PANTHER" id="PTHR34220:SF11">
    <property type="entry name" value="SENSOR PROTEIN KINASE HPTS"/>
    <property type="match status" value="1"/>
</dbReference>
<evidence type="ECO:0000313" key="15">
    <source>
        <dbReference type="Proteomes" id="UP000824140"/>
    </source>
</evidence>
<evidence type="ECO:0000256" key="11">
    <source>
        <dbReference type="ARBA" id="ARBA00023136"/>
    </source>
</evidence>
<dbReference type="InterPro" id="IPR036890">
    <property type="entry name" value="HATPase_C_sf"/>
</dbReference>
<dbReference type="AlphaFoldDB" id="A0A9D1G124"/>
<dbReference type="Proteomes" id="UP000824140">
    <property type="component" value="Unassembled WGS sequence"/>
</dbReference>
<feature type="domain" description="HAMP" evidence="13">
    <location>
        <begin position="310"/>
        <end position="360"/>
    </location>
</feature>
<evidence type="ECO:0000313" key="14">
    <source>
        <dbReference type="EMBL" id="HIS93363.1"/>
    </source>
</evidence>
<protein>
    <submittedName>
        <fullName evidence="14">Histidine kinase</fullName>
    </submittedName>
</protein>
<evidence type="ECO:0000256" key="1">
    <source>
        <dbReference type="ARBA" id="ARBA00004651"/>
    </source>
</evidence>
<evidence type="ECO:0000256" key="10">
    <source>
        <dbReference type="ARBA" id="ARBA00023012"/>
    </source>
</evidence>